<dbReference type="InterPro" id="IPR005103">
    <property type="entry name" value="AA9_LPMO"/>
</dbReference>
<keyword evidence="7" id="KW-0560">Oxidoreductase</keyword>
<evidence type="ECO:0000256" key="13">
    <source>
        <dbReference type="ARBA" id="ARBA00044502"/>
    </source>
</evidence>
<keyword evidence="18" id="KW-1185">Reference proteome</keyword>
<evidence type="ECO:0000256" key="10">
    <source>
        <dbReference type="ARBA" id="ARBA00023157"/>
    </source>
</evidence>
<evidence type="ECO:0000256" key="4">
    <source>
        <dbReference type="ARBA" id="ARBA00022723"/>
    </source>
</evidence>
<evidence type="ECO:0000256" key="3">
    <source>
        <dbReference type="ARBA" id="ARBA00022525"/>
    </source>
</evidence>
<comment type="similarity">
    <text evidence="13">Belongs to the polysaccharide monooxygenase AA9 family.</text>
</comment>
<keyword evidence="11" id="KW-0119">Carbohydrate metabolism</keyword>
<dbReference type="InterPro" id="IPR049892">
    <property type="entry name" value="AA9"/>
</dbReference>
<dbReference type="GO" id="GO:0046872">
    <property type="term" value="F:metal ion binding"/>
    <property type="evidence" value="ECO:0007669"/>
    <property type="project" value="UniProtKB-KW"/>
</dbReference>
<evidence type="ECO:0000256" key="15">
    <source>
        <dbReference type="ARBA" id="ARBA00047174"/>
    </source>
</evidence>
<reference evidence="17 18" key="1">
    <citation type="submission" date="2014-06" db="EMBL/GenBank/DDBJ databases">
        <title>Evolutionary Origins and Diversification of the Mycorrhizal Mutualists.</title>
        <authorList>
            <consortium name="DOE Joint Genome Institute"/>
            <consortium name="Mycorrhizal Genomics Consortium"/>
            <person name="Kohler A."/>
            <person name="Kuo A."/>
            <person name="Nagy L.G."/>
            <person name="Floudas D."/>
            <person name="Copeland A."/>
            <person name="Barry K.W."/>
            <person name="Cichocki N."/>
            <person name="Veneault-Fourrey C."/>
            <person name="LaButti K."/>
            <person name="Lindquist E.A."/>
            <person name="Lipzen A."/>
            <person name="Lundell T."/>
            <person name="Morin E."/>
            <person name="Murat C."/>
            <person name="Riley R."/>
            <person name="Ohm R."/>
            <person name="Sun H."/>
            <person name="Tunlid A."/>
            <person name="Henrissat B."/>
            <person name="Grigoriev I.V."/>
            <person name="Hibbett D.S."/>
            <person name="Martin F."/>
        </authorList>
    </citation>
    <scope>NUCLEOTIDE SEQUENCE [LARGE SCALE GENOMIC DNA]</scope>
    <source>
        <strain evidence="17 18">SS14</strain>
    </source>
</reference>
<evidence type="ECO:0000256" key="11">
    <source>
        <dbReference type="ARBA" id="ARBA00023277"/>
    </source>
</evidence>
<keyword evidence="9 17" id="KW-0503">Monooxygenase</keyword>
<comment type="cofactor">
    <cofactor evidence="1">
        <name>Cu(2+)</name>
        <dbReference type="ChEBI" id="CHEBI:29036"/>
    </cofactor>
</comment>
<dbReference type="AlphaFoldDB" id="A0A0C9V3F2"/>
<keyword evidence="8" id="KW-0186">Copper</keyword>
<keyword evidence="5" id="KW-0732">Signal</keyword>
<keyword evidence="3" id="KW-0964">Secreted</keyword>
<proteinExistence type="inferred from homology"/>
<keyword evidence="10" id="KW-1015">Disulfide bond</keyword>
<protein>
    <recommendedName>
        <fullName evidence="15">lytic cellulose monooxygenase (C4-dehydrogenating)</fullName>
        <ecNumber evidence="15">1.14.99.56</ecNumber>
    </recommendedName>
</protein>
<evidence type="ECO:0000256" key="5">
    <source>
        <dbReference type="ARBA" id="ARBA00022729"/>
    </source>
</evidence>
<dbReference type="Gene3D" id="2.70.50.70">
    <property type="match status" value="1"/>
</dbReference>
<dbReference type="Proteomes" id="UP000054279">
    <property type="component" value="Unassembled WGS sequence"/>
</dbReference>
<evidence type="ECO:0000256" key="14">
    <source>
        <dbReference type="ARBA" id="ARBA00045077"/>
    </source>
</evidence>
<gene>
    <name evidence="17" type="ORF">M422DRAFT_31786</name>
</gene>
<comment type="catalytic activity">
    <reaction evidence="14">
        <text>[(1-&gt;4)-beta-D-glucosyl]n+m + reduced acceptor + O2 = 4-dehydro-beta-D-glucosyl-[(1-&gt;4)-beta-D-glucosyl]n-1 + [(1-&gt;4)-beta-D-glucosyl]m + acceptor + H2O.</text>
        <dbReference type="EC" id="1.14.99.56"/>
    </reaction>
</comment>
<dbReference type="GO" id="GO:0004497">
    <property type="term" value="F:monooxygenase activity"/>
    <property type="evidence" value="ECO:0007669"/>
    <property type="project" value="UniProtKB-KW"/>
</dbReference>
<dbReference type="PANTHER" id="PTHR33353">
    <property type="entry name" value="PUTATIVE (AFU_ORTHOLOGUE AFUA_1G12560)-RELATED"/>
    <property type="match status" value="1"/>
</dbReference>
<keyword evidence="12" id="KW-0624">Polysaccharide degradation</keyword>
<dbReference type="GO" id="GO:0030245">
    <property type="term" value="P:cellulose catabolic process"/>
    <property type="evidence" value="ECO:0007669"/>
    <property type="project" value="UniProtKB-KW"/>
</dbReference>
<dbReference type="GO" id="GO:0005576">
    <property type="term" value="C:extracellular region"/>
    <property type="evidence" value="ECO:0007669"/>
    <property type="project" value="UniProtKB-SubCell"/>
</dbReference>
<dbReference type="EMBL" id="KN837137">
    <property type="protein sequence ID" value="KIJ41444.1"/>
    <property type="molecule type" value="Genomic_DNA"/>
</dbReference>
<keyword evidence="6" id="KW-0136">Cellulose degradation</keyword>
<comment type="subcellular location">
    <subcellularLocation>
        <location evidence="2">Secreted</location>
    </subcellularLocation>
</comment>
<dbReference type="PANTHER" id="PTHR33353:SF10">
    <property type="entry name" value="ENDO-BETA-1,4-GLUCANASE D"/>
    <property type="match status" value="1"/>
</dbReference>
<dbReference type="OrthoDB" id="3496539at2759"/>
<evidence type="ECO:0000256" key="7">
    <source>
        <dbReference type="ARBA" id="ARBA00023002"/>
    </source>
</evidence>
<feature type="domain" description="Auxiliary Activity family 9 catalytic" evidence="16">
    <location>
        <begin position="55"/>
        <end position="133"/>
    </location>
</feature>
<evidence type="ECO:0000256" key="9">
    <source>
        <dbReference type="ARBA" id="ARBA00023033"/>
    </source>
</evidence>
<dbReference type="EC" id="1.14.99.56" evidence="15"/>
<organism evidence="17 18">
    <name type="scientific">Sphaerobolus stellatus (strain SS14)</name>
    <dbReference type="NCBI Taxonomy" id="990650"/>
    <lineage>
        <taxon>Eukaryota</taxon>
        <taxon>Fungi</taxon>
        <taxon>Dikarya</taxon>
        <taxon>Basidiomycota</taxon>
        <taxon>Agaricomycotina</taxon>
        <taxon>Agaricomycetes</taxon>
        <taxon>Phallomycetidae</taxon>
        <taxon>Geastrales</taxon>
        <taxon>Sphaerobolaceae</taxon>
        <taxon>Sphaerobolus</taxon>
    </lineage>
</organism>
<accession>A0A0C9V3F2</accession>
<evidence type="ECO:0000256" key="6">
    <source>
        <dbReference type="ARBA" id="ARBA00023001"/>
    </source>
</evidence>
<evidence type="ECO:0000256" key="8">
    <source>
        <dbReference type="ARBA" id="ARBA00023008"/>
    </source>
</evidence>
<sequence length="149" mass="16570">MMARRLASRLSRRCISLGLSTSTWRGNVADWDGSGDVHEVPAITNGDSSLSFPAQGINRVTFTIPPNLPDGQYLVRLENIALHLAGTWRHRVLHILCPDQRRRRTSDPQPKVAFPGAYTGYEHSILISIYPPHPATYEMSGPVSTLRPL</sequence>
<name>A0A0C9V3F2_SPHS4</name>
<evidence type="ECO:0000313" key="17">
    <source>
        <dbReference type="EMBL" id="KIJ41444.1"/>
    </source>
</evidence>
<keyword evidence="4" id="KW-0479">Metal-binding</keyword>
<evidence type="ECO:0000256" key="2">
    <source>
        <dbReference type="ARBA" id="ARBA00004613"/>
    </source>
</evidence>
<evidence type="ECO:0000259" key="16">
    <source>
        <dbReference type="Pfam" id="PF03443"/>
    </source>
</evidence>
<evidence type="ECO:0000313" key="18">
    <source>
        <dbReference type="Proteomes" id="UP000054279"/>
    </source>
</evidence>
<evidence type="ECO:0000256" key="1">
    <source>
        <dbReference type="ARBA" id="ARBA00001973"/>
    </source>
</evidence>
<dbReference type="HOGENOM" id="CLU_031730_4_4_1"/>
<evidence type="ECO:0000256" key="12">
    <source>
        <dbReference type="ARBA" id="ARBA00023326"/>
    </source>
</evidence>
<dbReference type="Pfam" id="PF03443">
    <property type="entry name" value="AA9"/>
    <property type="match status" value="1"/>
</dbReference>